<evidence type="ECO:0000313" key="4">
    <source>
        <dbReference type="Proteomes" id="UP000799770"/>
    </source>
</evidence>
<dbReference type="OrthoDB" id="2580011at2759"/>
<dbReference type="Proteomes" id="UP000799770">
    <property type="component" value="Unassembled WGS sequence"/>
</dbReference>
<dbReference type="InterPro" id="IPR019251">
    <property type="entry name" value="DUF2231_TM"/>
</dbReference>
<dbReference type="AlphaFoldDB" id="A0A6A5YUG9"/>
<dbReference type="EMBL" id="ML977337">
    <property type="protein sequence ID" value="KAF2110646.1"/>
    <property type="molecule type" value="Genomic_DNA"/>
</dbReference>
<organism evidence="3 4">
    <name type="scientific">Lophiotrema nucula</name>
    <dbReference type="NCBI Taxonomy" id="690887"/>
    <lineage>
        <taxon>Eukaryota</taxon>
        <taxon>Fungi</taxon>
        <taxon>Dikarya</taxon>
        <taxon>Ascomycota</taxon>
        <taxon>Pezizomycotina</taxon>
        <taxon>Dothideomycetes</taxon>
        <taxon>Pleosporomycetidae</taxon>
        <taxon>Pleosporales</taxon>
        <taxon>Lophiotremataceae</taxon>
        <taxon>Lophiotrema</taxon>
    </lineage>
</organism>
<feature type="domain" description="DUF2231" evidence="2">
    <location>
        <begin position="4"/>
        <end position="162"/>
    </location>
</feature>
<protein>
    <recommendedName>
        <fullName evidence="2">DUF2231 domain-containing protein</fullName>
    </recommendedName>
</protein>
<keyword evidence="1" id="KW-0472">Membrane</keyword>
<name>A0A6A5YUG9_9PLEO</name>
<keyword evidence="1" id="KW-0812">Transmembrane</keyword>
<feature type="transmembrane region" description="Helical" evidence="1">
    <location>
        <begin position="100"/>
        <end position="118"/>
    </location>
</feature>
<feature type="transmembrane region" description="Helical" evidence="1">
    <location>
        <begin position="59"/>
        <end position="80"/>
    </location>
</feature>
<gene>
    <name evidence="3" type="ORF">BDV96DRAFT_552950</name>
</gene>
<dbReference type="Pfam" id="PF09990">
    <property type="entry name" value="DUF2231"/>
    <property type="match status" value="1"/>
</dbReference>
<evidence type="ECO:0000259" key="2">
    <source>
        <dbReference type="Pfam" id="PF09990"/>
    </source>
</evidence>
<sequence>MSSHPKHPALVHFPITFTTVTGALDALYFASIHPSTAPLVVSACKTFDISLNPGLLPTLSYYTTILTILTAIPAIMSGVWELMPVIKRDGFSSKKAQTGALHALVNDLTVFGAAYNWWTRRNELGFVPTGTNVLVSSALGVPATLFAAYLGGELVYTYGMGVGRGSSKAKKSQ</sequence>
<keyword evidence="1" id="KW-1133">Transmembrane helix</keyword>
<reference evidence="3" key="1">
    <citation type="journal article" date="2020" name="Stud. Mycol.">
        <title>101 Dothideomycetes genomes: a test case for predicting lifestyles and emergence of pathogens.</title>
        <authorList>
            <person name="Haridas S."/>
            <person name="Albert R."/>
            <person name="Binder M."/>
            <person name="Bloem J."/>
            <person name="Labutti K."/>
            <person name="Salamov A."/>
            <person name="Andreopoulos B."/>
            <person name="Baker S."/>
            <person name="Barry K."/>
            <person name="Bills G."/>
            <person name="Bluhm B."/>
            <person name="Cannon C."/>
            <person name="Castanera R."/>
            <person name="Culley D."/>
            <person name="Daum C."/>
            <person name="Ezra D."/>
            <person name="Gonzalez J."/>
            <person name="Henrissat B."/>
            <person name="Kuo A."/>
            <person name="Liang C."/>
            <person name="Lipzen A."/>
            <person name="Lutzoni F."/>
            <person name="Magnuson J."/>
            <person name="Mondo S."/>
            <person name="Nolan M."/>
            <person name="Ohm R."/>
            <person name="Pangilinan J."/>
            <person name="Park H.-J."/>
            <person name="Ramirez L."/>
            <person name="Alfaro M."/>
            <person name="Sun H."/>
            <person name="Tritt A."/>
            <person name="Yoshinaga Y."/>
            <person name="Zwiers L.-H."/>
            <person name="Turgeon B."/>
            <person name="Goodwin S."/>
            <person name="Spatafora J."/>
            <person name="Crous P."/>
            <person name="Grigoriev I."/>
        </authorList>
    </citation>
    <scope>NUCLEOTIDE SEQUENCE</scope>
    <source>
        <strain evidence="3">CBS 627.86</strain>
    </source>
</reference>
<evidence type="ECO:0000256" key="1">
    <source>
        <dbReference type="SAM" id="Phobius"/>
    </source>
</evidence>
<feature type="transmembrane region" description="Helical" evidence="1">
    <location>
        <begin position="138"/>
        <end position="158"/>
    </location>
</feature>
<accession>A0A6A5YUG9</accession>
<proteinExistence type="predicted"/>
<keyword evidence="4" id="KW-1185">Reference proteome</keyword>
<evidence type="ECO:0000313" key="3">
    <source>
        <dbReference type="EMBL" id="KAF2110646.1"/>
    </source>
</evidence>